<dbReference type="EMBL" id="KZ824423">
    <property type="protein sequence ID" value="RAL04701.1"/>
    <property type="molecule type" value="Genomic_DNA"/>
</dbReference>
<evidence type="ECO:0000313" key="2">
    <source>
        <dbReference type="EMBL" id="RAL04701.1"/>
    </source>
</evidence>
<dbReference type="AlphaFoldDB" id="A0A395H9R6"/>
<dbReference type="InterPro" id="IPR008030">
    <property type="entry name" value="NmrA-like"/>
</dbReference>
<dbReference type="VEuPathDB" id="FungiDB:BO80DRAFT_421954"/>
<reference evidence="2 3" key="1">
    <citation type="submission" date="2018-02" db="EMBL/GenBank/DDBJ databases">
        <title>The genomes of Aspergillus section Nigri reveals drivers in fungal speciation.</title>
        <authorList>
            <consortium name="DOE Joint Genome Institute"/>
            <person name="Vesth T.C."/>
            <person name="Nybo J."/>
            <person name="Theobald S."/>
            <person name="Brandl J."/>
            <person name="Frisvad J.C."/>
            <person name="Nielsen K.F."/>
            <person name="Lyhne E.K."/>
            <person name="Kogle M.E."/>
            <person name="Kuo A."/>
            <person name="Riley R."/>
            <person name="Clum A."/>
            <person name="Nolan M."/>
            <person name="Lipzen A."/>
            <person name="Salamov A."/>
            <person name="Henrissat B."/>
            <person name="Wiebenga A."/>
            <person name="De vries R.P."/>
            <person name="Grigoriev I.V."/>
            <person name="Mortensen U.H."/>
            <person name="Andersen M.R."/>
            <person name="Baker S.E."/>
        </authorList>
    </citation>
    <scope>NUCLEOTIDE SEQUENCE [LARGE SCALE GENOMIC DNA]</scope>
    <source>
        <strain evidence="2 3">CBS 121593</strain>
    </source>
</reference>
<name>A0A395H9R6_9EURO</name>
<evidence type="ECO:0000313" key="3">
    <source>
        <dbReference type="Proteomes" id="UP000249402"/>
    </source>
</evidence>
<keyword evidence="3" id="KW-1185">Reference proteome</keyword>
<dbReference type="Gene3D" id="3.40.50.720">
    <property type="entry name" value="NAD(P)-binding Rossmann-like Domain"/>
    <property type="match status" value="1"/>
</dbReference>
<dbReference type="RefSeq" id="XP_025579028.1">
    <property type="nucleotide sequence ID" value="XM_025718719.1"/>
</dbReference>
<dbReference type="STRING" id="1448316.A0A395H9R6"/>
<gene>
    <name evidence="2" type="ORF">BO80DRAFT_421954</name>
</gene>
<dbReference type="Proteomes" id="UP000249402">
    <property type="component" value="Unassembled WGS sequence"/>
</dbReference>
<dbReference type="SUPFAM" id="SSF51735">
    <property type="entry name" value="NAD(P)-binding Rossmann-fold domains"/>
    <property type="match status" value="1"/>
</dbReference>
<sequence>MQPNPPPPSPPSSYSSVVMTGKHETFPAWGSDYPLAWYWTNKAQIETMVRDAGFQYWTILRPAFLMNNYLLPTASSMFPELVAGESTTRSAFVTAYRPDTKLTVVDPGDVGRFAAAAISDPRRFHAREIVRELSLASGREIALEFDEREEAERRAARDPRIWAQLWANEVGYQVDLDELRKVWD</sequence>
<feature type="domain" description="NmrA-like" evidence="1">
    <location>
        <begin position="32"/>
        <end position="148"/>
    </location>
</feature>
<protein>
    <recommendedName>
        <fullName evidence="1">NmrA-like domain-containing protein</fullName>
    </recommendedName>
</protein>
<dbReference type="InterPro" id="IPR036291">
    <property type="entry name" value="NAD(P)-bd_dom_sf"/>
</dbReference>
<dbReference type="Pfam" id="PF05368">
    <property type="entry name" value="NmrA"/>
    <property type="match status" value="1"/>
</dbReference>
<dbReference type="GeneID" id="37223584"/>
<dbReference type="OrthoDB" id="419598at2759"/>
<accession>A0A395H9R6</accession>
<evidence type="ECO:0000259" key="1">
    <source>
        <dbReference type="Pfam" id="PF05368"/>
    </source>
</evidence>
<proteinExistence type="predicted"/>
<organism evidence="2 3">
    <name type="scientific">Aspergillus ibericus CBS 121593</name>
    <dbReference type="NCBI Taxonomy" id="1448316"/>
    <lineage>
        <taxon>Eukaryota</taxon>
        <taxon>Fungi</taxon>
        <taxon>Dikarya</taxon>
        <taxon>Ascomycota</taxon>
        <taxon>Pezizomycotina</taxon>
        <taxon>Eurotiomycetes</taxon>
        <taxon>Eurotiomycetidae</taxon>
        <taxon>Eurotiales</taxon>
        <taxon>Aspergillaceae</taxon>
        <taxon>Aspergillus</taxon>
        <taxon>Aspergillus subgen. Circumdati</taxon>
    </lineage>
</organism>